<dbReference type="EMBL" id="CAXIEN010000047">
    <property type="protein sequence ID" value="CAL1270275.1"/>
    <property type="molecule type" value="Genomic_DNA"/>
</dbReference>
<feature type="compositionally biased region" description="Polar residues" evidence="1">
    <location>
        <begin position="1"/>
        <end position="22"/>
    </location>
</feature>
<reference evidence="2 3" key="1">
    <citation type="submission" date="2024-04" db="EMBL/GenBank/DDBJ databases">
        <authorList>
            <person name="Rising A."/>
            <person name="Reimegard J."/>
            <person name="Sonavane S."/>
            <person name="Akerstrom W."/>
            <person name="Nylinder S."/>
            <person name="Hedman E."/>
            <person name="Kallberg Y."/>
        </authorList>
    </citation>
    <scope>NUCLEOTIDE SEQUENCE [LARGE SCALE GENOMIC DNA]</scope>
</reference>
<evidence type="ECO:0000313" key="3">
    <source>
        <dbReference type="Proteomes" id="UP001497382"/>
    </source>
</evidence>
<evidence type="ECO:0000313" key="2">
    <source>
        <dbReference type="EMBL" id="CAL1270275.1"/>
    </source>
</evidence>
<name>A0AAV1ZJ74_9ARAC</name>
<evidence type="ECO:0000256" key="1">
    <source>
        <dbReference type="SAM" id="MobiDB-lite"/>
    </source>
</evidence>
<sequence>MESSLMRSPPTFTRPQPFQSESPPMVVNRSPAHRMVSSRRKKNGRKSLSLHRDVDIKIGKTALIWMSYLRGLCLDNYPSVCKVQIQSSGLRTSPTSTLL</sequence>
<protein>
    <submittedName>
        <fullName evidence="2">Uncharacterized protein</fullName>
    </submittedName>
</protein>
<keyword evidence="3" id="KW-1185">Reference proteome</keyword>
<proteinExistence type="predicted"/>
<organism evidence="2 3">
    <name type="scientific">Larinioides sclopetarius</name>
    <dbReference type="NCBI Taxonomy" id="280406"/>
    <lineage>
        <taxon>Eukaryota</taxon>
        <taxon>Metazoa</taxon>
        <taxon>Ecdysozoa</taxon>
        <taxon>Arthropoda</taxon>
        <taxon>Chelicerata</taxon>
        <taxon>Arachnida</taxon>
        <taxon>Araneae</taxon>
        <taxon>Araneomorphae</taxon>
        <taxon>Entelegynae</taxon>
        <taxon>Araneoidea</taxon>
        <taxon>Araneidae</taxon>
        <taxon>Larinioides</taxon>
    </lineage>
</organism>
<comment type="caution">
    <text evidence="2">The sequence shown here is derived from an EMBL/GenBank/DDBJ whole genome shotgun (WGS) entry which is preliminary data.</text>
</comment>
<dbReference type="Proteomes" id="UP001497382">
    <property type="component" value="Unassembled WGS sequence"/>
</dbReference>
<dbReference type="AlphaFoldDB" id="A0AAV1ZJ74"/>
<accession>A0AAV1ZJ74</accession>
<feature type="compositionally biased region" description="Basic residues" evidence="1">
    <location>
        <begin position="36"/>
        <end position="49"/>
    </location>
</feature>
<feature type="region of interest" description="Disordered" evidence="1">
    <location>
        <begin position="1"/>
        <end position="49"/>
    </location>
</feature>
<gene>
    <name evidence="2" type="ORF">LARSCL_LOCUS5201</name>
</gene>